<accession>A2EI60</accession>
<organism evidence="1 2">
    <name type="scientific">Trichomonas vaginalis (strain ATCC PRA-98 / G3)</name>
    <dbReference type="NCBI Taxonomy" id="412133"/>
    <lineage>
        <taxon>Eukaryota</taxon>
        <taxon>Metamonada</taxon>
        <taxon>Parabasalia</taxon>
        <taxon>Trichomonadida</taxon>
        <taxon>Trichomonadidae</taxon>
        <taxon>Trichomonas</taxon>
    </lineage>
</organism>
<name>A2EI60_TRIV3</name>
<gene>
    <name evidence="1" type="ORF">TVAG_273830</name>
</gene>
<dbReference type="VEuPathDB" id="TrichDB:TVAG_273830"/>
<reference evidence="1" key="1">
    <citation type="submission" date="2006-10" db="EMBL/GenBank/DDBJ databases">
        <authorList>
            <person name="Amadeo P."/>
            <person name="Zhao Q."/>
            <person name="Wortman J."/>
            <person name="Fraser-Liggett C."/>
            <person name="Carlton J."/>
        </authorList>
    </citation>
    <scope>NUCLEOTIDE SEQUENCE</scope>
    <source>
        <strain evidence="1">G3</strain>
    </source>
</reference>
<dbReference type="InParanoid" id="A2EI60"/>
<dbReference type="RefSeq" id="XP_001319922.1">
    <property type="nucleotide sequence ID" value="XM_001319887.1"/>
</dbReference>
<proteinExistence type="predicted"/>
<reference evidence="1" key="2">
    <citation type="journal article" date="2007" name="Science">
        <title>Draft genome sequence of the sexually transmitted pathogen Trichomonas vaginalis.</title>
        <authorList>
            <person name="Carlton J.M."/>
            <person name="Hirt R.P."/>
            <person name="Silva J.C."/>
            <person name="Delcher A.L."/>
            <person name="Schatz M."/>
            <person name="Zhao Q."/>
            <person name="Wortman J.R."/>
            <person name="Bidwell S.L."/>
            <person name="Alsmark U.C.M."/>
            <person name="Besteiro S."/>
            <person name="Sicheritz-Ponten T."/>
            <person name="Noel C.J."/>
            <person name="Dacks J.B."/>
            <person name="Foster P.G."/>
            <person name="Simillion C."/>
            <person name="Van de Peer Y."/>
            <person name="Miranda-Saavedra D."/>
            <person name="Barton G.J."/>
            <person name="Westrop G.D."/>
            <person name="Mueller S."/>
            <person name="Dessi D."/>
            <person name="Fiori P.L."/>
            <person name="Ren Q."/>
            <person name="Paulsen I."/>
            <person name="Zhang H."/>
            <person name="Bastida-Corcuera F.D."/>
            <person name="Simoes-Barbosa A."/>
            <person name="Brown M.T."/>
            <person name="Hayes R.D."/>
            <person name="Mukherjee M."/>
            <person name="Okumura C.Y."/>
            <person name="Schneider R."/>
            <person name="Smith A.J."/>
            <person name="Vanacova S."/>
            <person name="Villalvazo M."/>
            <person name="Haas B.J."/>
            <person name="Pertea M."/>
            <person name="Feldblyum T.V."/>
            <person name="Utterback T.R."/>
            <person name="Shu C.L."/>
            <person name="Osoegawa K."/>
            <person name="de Jong P.J."/>
            <person name="Hrdy I."/>
            <person name="Horvathova L."/>
            <person name="Zubacova Z."/>
            <person name="Dolezal P."/>
            <person name="Malik S.B."/>
            <person name="Logsdon J.M. Jr."/>
            <person name="Henze K."/>
            <person name="Gupta A."/>
            <person name="Wang C.C."/>
            <person name="Dunne R.L."/>
            <person name="Upcroft J.A."/>
            <person name="Upcroft P."/>
            <person name="White O."/>
            <person name="Salzberg S.L."/>
            <person name="Tang P."/>
            <person name="Chiu C.-H."/>
            <person name="Lee Y.-S."/>
            <person name="Embley T.M."/>
            <person name="Coombs G.H."/>
            <person name="Mottram J.C."/>
            <person name="Tachezy J."/>
            <person name="Fraser-Liggett C.M."/>
            <person name="Johnson P.J."/>
        </authorList>
    </citation>
    <scope>NUCLEOTIDE SEQUENCE [LARGE SCALE GENOMIC DNA]</scope>
    <source>
        <strain evidence="1">G3</strain>
    </source>
</reference>
<keyword evidence="2" id="KW-1185">Reference proteome</keyword>
<dbReference type="VEuPathDB" id="TrichDB:TVAGG3_0521330"/>
<dbReference type="EMBL" id="DS113394">
    <property type="protein sequence ID" value="EAY07699.1"/>
    <property type="molecule type" value="Genomic_DNA"/>
</dbReference>
<dbReference type="AlphaFoldDB" id="A2EI60"/>
<sequence>MRKYFDEGNEHDFLCHELKNIEKYLASVSSILSQLSELQIPTFKDNNEVPGFPGDVHMRFNEITDLTQTYTHQFENLPVLVQKLSDDIEKSCDNRINLSRNYETMLHIMSGQIETQRIHLNKDNNTLKGAITANNTMTKIANGLLESKSKEKANTQHLEKELVIYQKSMQSYNAYRYKFECFEKVIEETILSFCDEEINSFRTIKSDISSTISNLLNEFVSSATKLRDNGLPASINTNYETDFRNYCHANQIGFRNFRSPTFKRIAMKAPQKRFVTPSLSYAIHFFPDCIASVADECESTDHEVSYQRDQILVVVGSLESEYALVTDKDYLNMKYVPSIYLKKIEQGVCYSMDKGAFALIDSREGENFKLRLLDGEIYNTTKDHIYILSF</sequence>
<evidence type="ECO:0000313" key="2">
    <source>
        <dbReference type="Proteomes" id="UP000001542"/>
    </source>
</evidence>
<evidence type="ECO:0000313" key="1">
    <source>
        <dbReference type="EMBL" id="EAY07699.1"/>
    </source>
</evidence>
<protein>
    <submittedName>
        <fullName evidence="1">Uncharacterized protein</fullName>
    </submittedName>
</protein>
<dbReference type="Proteomes" id="UP000001542">
    <property type="component" value="Unassembled WGS sequence"/>
</dbReference>
<dbReference type="KEGG" id="tva:4765594"/>